<dbReference type="STRING" id="1123237.Salmuc_03827"/>
<reference evidence="3" key="1">
    <citation type="journal article" date="2014" name="Stand. Genomic Sci.">
        <title>Genome sequence of the exopolysaccharide-producing Salipiger mucosus type strain (DSM 16094(T)), a moderately halophilic member of the Roseobacter clade.</title>
        <authorList>
            <person name="Riedel T."/>
            <person name="Spring S."/>
            <person name="Fiebig A."/>
            <person name="Petersen J."/>
            <person name="Kyrpides N.C."/>
            <person name="Goker M."/>
            <person name="Klenk H.P."/>
        </authorList>
    </citation>
    <scope>NUCLEOTIDE SEQUENCE [LARGE SCALE GENOMIC DNA]</scope>
    <source>
        <strain evidence="3">DSM 16094</strain>
    </source>
</reference>
<evidence type="ECO:0000256" key="1">
    <source>
        <dbReference type="SAM" id="MobiDB-lite"/>
    </source>
</evidence>
<comment type="caution">
    <text evidence="2">The sequence shown here is derived from an EMBL/GenBank/DDBJ whole genome shotgun (WGS) entry which is preliminary data.</text>
</comment>
<evidence type="ECO:0000313" key="2">
    <source>
        <dbReference type="EMBL" id="EPX80510.1"/>
    </source>
</evidence>
<proteinExistence type="predicted"/>
<dbReference type="Proteomes" id="UP000015347">
    <property type="component" value="Unassembled WGS sequence"/>
</dbReference>
<dbReference type="HOGENOM" id="CLU_3084568_0_0_5"/>
<protein>
    <submittedName>
        <fullName evidence="2">Uncharacterized protein</fullName>
    </submittedName>
</protein>
<organism evidence="2 3">
    <name type="scientific">Salipiger mucosus DSM 16094</name>
    <dbReference type="NCBI Taxonomy" id="1123237"/>
    <lineage>
        <taxon>Bacteria</taxon>
        <taxon>Pseudomonadati</taxon>
        <taxon>Pseudomonadota</taxon>
        <taxon>Alphaproteobacteria</taxon>
        <taxon>Rhodobacterales</taxon>
        <taxon>Roseobacteraceae</taxon>
        <taxon>Salipiger</taxon>
    </lineage>
</organism>
<feature type="region of interest" description="Disordered" evidence="1">
    <location>
        <begin position="1"/>
        <end position="22"/>
    </location>
</feature>
<name>S9RR51_9RHOB</name>
<dbReference type="AlphaFoldDB" id="S9RR51"/>
<evidence type="ECO:0000313" key="3">
    <source>
        <dbReference type="Proteomes" id="UP000015347"/>
    </source>
</evidence>
<gene>
    <name evidence="2" type="ORF">Salmuc_03827</name>
</gene>
<sequence length="52" mass="5819">MSPRALGRGPGNPRTPEFRKNDGMALQMATAIAVDERIENFGFKLHARSEFE</sequence>
<keyword evidence="3" id="KW-1185">Reference proteome</keyword>
<dbReference type="EMBL" id="APVH01000032">
    <property type="protein sequence ID" value="EPX80510.1"/>
    <property type="molecule type" value="Genomic_DNA"/>
</dbReference>
<accession>S9RR51</accession>